<dbReference type="Proteomes" id="UP000604046">
    <property type="component" value="Unassembled WGS sequence"/>
</dbReference>
<feature type="non-terminal residue" evidence="1">
    <location>
        <position position="1"/>
    </location>
</feature>
<gene>
    <name evidence="1" type="ORF">SNAT2548_LOCUS33736</name>
</gene>
<reference evidence="1" key="1">
    <citation type="submission" date="2021-02" db="EMBL/GenBank/DDBJ databases">
        <authorList>
            <person name="Dougan E. K."/>
            <person name="Rhodes N."/>
            <person name="Thang M."/>
            <person name="Chan C."/>
        </authorList>
    </citation>
    <scope>NUCLEOTIDE SEQUENCE</scope>
</reference>
<keyword evidence="2" id="KW-1185">Reference proteome</keyword>
<accession>A0A812UQL8</accession>
<comment type="caution">
    <text evidence="1">The sequence shown here is derived from an EMBL/GenBank/DDBJ whole genome shotgun (WGS) entry which is preliminary data.</text>
</comment>
<dbReference type="AlphaFoldDB" id="A0A812UQL8"/>
<evidence type="ECO:0000313" key="1">
    <source>
        <dbReference type="EMBL" id="CAE7592686.1"/>
    </source>
</evidence>
<evidence type="ECO:0008006" key="3">
    <source>
        <dbReference type="Google" id="ProtNLM"/>
    </source>
</evidence>
<sequence>PSDGTELINHVQCDRGRKALRFRVGDPDQLAREEPKLKKALGNPLIPVPQEEPCSYYGEGKSQSSRPGKPCLPPPPFWPYTGVTEWRTELGSRILAAVTPTEEVSEARCGGYYLLGDQTWCNKAFDGSHGYGQVGLSFGIEERDMWGELVTQKFRLPVHLYDCYIPLERSPPMAGTSPNNSQTCLKDLRGEPKLEAICYGANYHPHRSCLAGQDIVVESRHFVTLEEQLKGWSKLSVHLKIDVEGSEWDVLEWLISNPAEWDKVRTLDMEIHFGFGSAAELPQYKALSLQEKLTRQVSIMEGLRKRFFCTGSTLEVYRQGWTPQDNCGVEPCGEPPVYLPNGFSVTAFAVSYVHKELVDVSLE</sequence>
<dbReference type="OrthoDB" id="10006218at2759"/>
<proteinExistence type="predicted"/>
<dbReference type="EMBL" id="CAJNDS010002776">
    <property type="protein sequence ID" value="CAE7592686.1"/>
    <property type="molecule type" value="Genomic_DNA"/>
</dbReference>
<protein>
    <recommendedName>
        <fullName evidence="3">Methyltransferase domain-containing protein</fullName>
    </recommendedName>
</protein>
<evidence type="ECO:0000313" key="2">
    <source>
        <dbReference type="Proteomes" id="UP000604046"/>
    </source>
</evidence>
<organism evidence="1 2">
    <name type="scientific">Symbiodinium natans</name>
    <dbReference type="NCBI Taxonomy" id="878477"/>
    <lineage>
        <taxon>Eukaryota</taxon>
        <taxon>Sar</taxon>
        <taxon>Alveolata</taxon>
        <taxon>Dinophyceae</taxon>
        <taxon>Suessiales</taxon>
        <taxon>Symbiodiniaceae</taxon>
        <taxon>Symbiodinium</taxon>
    </lineage>
</organism>
<name>A0A812UQL8_9DINO</name>